<evidence type="ECO:0000313" key="2">
    <source>
        <dbReference type="EMBL" id="RMJ01570.1"/>
    </source>
</evidence>
<sequence>MNFFRRTLFNRKLLMLVPALVAALALGACGGSSSNERSEPVSEHKSPLFSVRGDWAIMNGEITSKIVDQLNALVAENPQVRTIVMQNVPGSLDDEMNLKAGLRLRELGLNTYLPPGSQIASGGVDLFLAGKERIAAPNVLIGVHSWAGGGVTDASTLDRDHPGHKMFLDYYQALGIDPDFYWFTITAANADNIHWMSVDERQRFGITTRAANDKELNMITAHAQNNRELKALFTQYTWIDSPNNKPIHIFAASDVSTQQIVKARSVMGHYLSNEQGVLNKNAMANKLADQQAGLFMFAKEADAQAAFDGDFGELPLAQHGQDLSATEVFVEGDVRYMNRKPPVARDATYEEVLHLVQGHGLAVAEPALQQRIVAQANRALQSKSWRPSQDDINEWSAELDDNGYTSLNYEYLAAAVEGYYGLWGHADSGLDGYAGINRARQKQRDPGGLALIEEVWPSTIVTMMPISPDFPAGETFSLAFDAKVDYTHQSQFLRHVSLTGRNSSNIRGNDYNNVLQGNAGNNRIDGAAGSEDTVLMKGLRREYQLKATDGAWQIKDIVADRDGIDTLVNIEKVQFTDQVLKLSRPR</sequence>
<dbReference type="InterPro" id="IPR029045">
    <property type="entry name" value="ClpP/crotonase-like_dom_sf"/>
</dbReference>
<dbReference type="AlphaFoldDB" id="A0A3M2R8I0"/>
<evidence type="ECO:0000313" key="3">
    <source>
        <dbReference type="Proteomes" id="UP000265903"/>
    </source>
</evidence>
<dbReference type="EMBL" id="QMDL01000006">
    <property type="protein sequence ID" value="RMJ01570.1"/>
    <property type="molecule type" value="Genomic_DNA"/>
</dbReference>
<dbReference type="InterPro" id="IPR011049">
    <property type="entry name" value="Serralysin-like_metalloprot_C"/>
</dbReference>
<dbReference type="SUPFAM" id="SSF51120">
    <property type="entry name" value="beta-Roll"/>
    <property type="match status" value="1"/>
</dbReference>
<dbReference type="Proteomes" id="UP000265903">
    <property type="component" value="Unassembled WGS sequence"/>
</dbReference>
<organism evidence="2 3">
    <name type="scientific">Marinobacter litoralis</name>
    <dbReference type="NCBI Taxonomy" id="187981"/>
    <lineage>
        <taxon>Bacteria</taxon>
        <taxon>Pseudomonadati</taxon>
        <taxon>Pseudomonadota</taxon>
        <taxon>Gammaproteobacteria</taxon>
        <taxon>Pseudomonadales</taxon>
        <taxon>Marinobacteraceae</taxon>
        <taxon>Marinobacter</taxon>
    </lineage>
</organism>
<reference evidence="2 3" key="1">
    <citation type="submission" date="2018-08" db="EMBL/GenBank/DDBJ databases">
        <title>Whole Genome Sequence of the Moderate Halophilic Marine Bacterium Marinobacter litoralis Sw-45.</title>
        <authorList>
            <person name="Musa H."/>
        </authorList>
    </citation>
    <scope>NUCLEOTIDE SEQUENCE [LARGE SCALE GENOMIC DNA]</scope>
    <source>
        <strain evidence="2 3">Sw-45</strain>
    </source>
</reference>
<dbReference type="RefSeq" id="WP_114335930.1">
    <property type="nucleotide sequence ID" value="NZ_QMDL01000006.1"/>
</dbReference>
<feature type="chain" id="PRO_5018287007" description="Alpha/beta hydrolase family protein" evidence="1">
    <location>
        <begin position="28"/>
        <end position="586"/>
    </location>
</feature>
<gene>
    <name evidence="2" type="ORF">DOQ08_03152</name>
</gene>
<dbReference type="PROSITE" id="PS51257">
    <property type="entry name" value="PROKAR_LIPOPROTEIN"/>
    <property type="match status" value="1"/>
</dbReference>
<dbReference type="Gene3D" id="3.90.226.10">
    <property type="entry name" value="2-enoyl-CoA Hydratase, Chain A, domain 1"/>
    <property type="match status" value="1"/>
</dbReference>
<accession>A0A3M2R8I0</accession>
<protein>
    <recommendedName>
        <fullName evidence="4">Alpha/beta hydrolase family protein</fullName>
    </recommendedName>
</protein>
<evidence type="ECO:0008006" key="4">
    <source>
        <dbReference type="Google" id="ProtNLM"/>
    </source>
</evidence>
<feature type="signal peptide" evidence="1">
    <location>
        <begin position="1"/>
        <end position="27"/>
    </location>
</feature>
<dbReference type="OrthoDB" id="1490937at2"/>
<proteinExistence type="predicted"/>
<comment type="caution">
    <text evidence="2">The sequence shown here is derived from an EMBL/GenBank/DDBJ whole genome shotgun (WGS) entry which is preliminary data.</text>
</comment>
<name>A0A3M2R8I0_9GAMM</name>
<dbReference type="SUPFAM" id="SSF52096">
    <property type="entry name" value="ClpP/crotonase"/>
    <property type="match status" value="1"/>
</dbReference>
<keyword evidence="1" id="KW-0732">Signal</keyword>
<evidence type="ECO:0000256" key="1">
    <source>
        <dbReference type="SAM" id="SignalP"/>
    </source>
</evidence>
<keyword evidence="3" id="KW-1185">Reference proteome</keyword>